<protein>
    <submittedName>
        <fullName evidence="2">(pine wood nematode) hypothetical protein</fullName>
    </submittedName>
</protein>
<reference evidence="2" key="1">
    <citation type="submission" date="2020-09" db="EMBL/GenBank/DDBJ databases">
        <authorList>
            <person name="Kikuchi T."/>
        </authorList>
    </citation>
    <scope>NUCLEOTIDE SEQUENCE</scope>
    <source>
        <strain evidence="2">Ka4C1</strain>
    </source>
</reference>
<name>A0A7I8WNN5_BURXY</name>
<dbReference type="EMBL" id="CAJFDI010000002">
    <property type="protein sequence ID" value="CAD5213882.1"/>
    <property type="molecule type" value="Genomic_DNA"/>
</dbReference>
<keyword evidence="1" id="KW-0472">Membrane</keyword>
<accession>A0A7I8WNN5</accession>
<dbReference type="EMBL" id="CAJFCV020000002">
    <property type="protein sequence ID" value="CAG9093584.1"/>
    <property type="molecule type" value="Genomic_DNA"/>
</dbReference>
<organism evidence="2 3">
    <name type="scientific">Bursaphelenchus xylophilus</name>
    <name type="common">Pinewood nematode worm</name>
    <name type="synonym">Aphelenchoides xylophilus</name>
    <dbReference type="NCBI Taxonomy" id="6326"/>
    <lineage>
        <taxon>Eukaryota</taxon>
        <taxon>Metazoa</taxon>
        <taxon>Ecdysozoa</taxon>
        <taxon>Nematoda</taxon>
        <taxon>Chromadorea</taxon>
        <taxon>Rhabditida</taxon>
        <taxon>Tylenchina</taxon>
        <taxon>Tylenchomorpha</taxon>
        <taxon>Aphelenchoidea</taxon>
        <taxon>Aphelenchoididae</taxon>
        <taxon>Bursaphelenchus</taxon>
    </lineage>
</organism>
<sequence length="322" mass="37058">MAQQAHSYCGNERFIVSFFYAVLATICATVQTVVIKVIIRKRLHRESISYAAILRICFVNLTFVLAQLPIIVNGLFCVSCSQVDRVAVIFYLTAFYCLEPYGLILTLSRIDVVLVKGLIPTRLLKTLNNLIYPLYLALFIFCTMHPFSDCLMFYEGYNYDHAASCDRDWILDGLSSSVYFFLTFNLIAYIAILIVLRIRRRNAKIGARSSLRSEERLLLSTMSSFIATFVIVTSQMVLTAYVNYELIARVAYRAMILISNNVFLFSLIFVNKILRDGVRTFFFPFLKSRQRTATSIMLFSTYSNVKRINQKACDYNRSCRTF</sequence>
<feature type="transmembrane region" description="Helical" evidence="1">
    <location>
        <begin position="18"/>
        <end position="39"/>
    </location>
</feature>
<dbReference type="Proteomes" id="UP000582659">
    <property type="component" value="Unassembled WGS sequence"/>
</dbReference>
<feature type="transmembrane region" description="Helical" evidence="1">
    <location>
        <begin position="217"/>
        <end position="238"/>
    </location>
</feature>
<keyword evidence="1" id="KW-0812">Transmembrane</keyword>
<feature type="transmembrane region" description="Helical" evidence="1">
    <location>
        <begin position="250"/>
        <end position="270"/>
    </location>
</feature>
<dbReference type="Proteomes" id="UP000659654">
    <property type="component" value="Unassembled WGS sequence"/>
</dbReference>
<feature type="transmembrane region" description="Helical" evidence="1">
    <location>
        <begin position="178"/>
        <end position="196"/>
    </location>
</feature>
<keyword evidence="3" id="KW-1185">Reference proteome</keyword>
<proteinExistence type="predicted"/>
<feature type="transmembrane region" description="Helical" evidence="1">
    <location>
        <begin position="129"/>
        <end position="147"/>
    </location>
</feature>
<feature type="transmembrane region" description="Helical" evidence="1">
    <location>
        <begin position="51"/>
        <end position="76"/>
    </location>
</feature>
<evidence type="ECO:0000313" key="2">
    <source>
        <dbReference type="EMBL" id="CAD5213882.1"/>
    </source>
</evidence>
<keyword evidence="1" id="KW-1133">Transmembrane helix</keyword>
<comment type="caution">
    <text evidence="2">The sequence shown here is derived from an EMBL/GenBank/DDBJ whole genome shotgun (WGS) entry which is preliminary data.</text>
</comment>
<evidence type="ECO:0000256" key="1">
    <source>
        <dbReference type="SAM" id="Phobius"/>
    </source>
</evidence>
<dbReference type="SMR" id="A0A7I8WNN5"/>
<dbReference type="AlphaFoldDB" id="A0A7I8WNN5"/>
<evidence type="ECO:0000313" key="3">
    <source>
        <dbReference type="Proteomes" id="UP000659654"/>
    </source>
</evidence>
<gene>
    <name evidence="2" type="ORF">BXYJ_LOCUS3252</name>
</gene>
<feature type="transmembrane region" description="Helical" evidence="1">
    <location>
        <begin position="88"/>
        <end position="108"/>
    </location>
</feature>